<feature type="non-terminal residue" evidence="3">
    <location>
        <position position="207"/>
    </location>
</feature>
<feature type="region of interest" description="Disordered" evidence="1">
    <location>
        <begin position="111"/>
        <end position="207"/>
    </location>
</feature>
<keyword evidence="2" id="KW-1185">Reference proteome</keyword>
<feature type="compositionally biased region" description="Low complexity" evidence="1">
    <location>
        <begin position="54"/>
        <end position="66"/>
    </location>
</feature>
<reference evidence="3" key="1">
    <citation type="submission" date="2025-08" db="UniProtKB">
        <authorList>
            <consortium name="RefSeq"/>
        </authorList>
    </citation>
    <scope>IDENTIFICATION</scope>
</reference>
<evidence type="ECO:0000256" key="1">
    <source>
        <dbReference type="SAM" id="MobiDB-lite"/>
    </source>
</evidence>
<dbReference type="Proteomes" id="UP000694871">
    <property type="component" value="Unplaced"/>
</dbReference>
<feature type="compositionally biased region" description="Polar residues" evidence="1">
    <location>
        <begin position="111"/>
        <end position="120"/>
    </location>
</feature>
<dbReference type="RefSeq" id="XP_015284199.1">
    <property type="nucleotide sequence ID" value="XM_015428713.1"/>
</dbReference>
<feature type="compositionally biased region" description="Low complexity" evidence="1">
    <location>
        <begin position="159"/>
        <end position="184"/>
    </location>
</feature>
<sequence length="207" mass="21677">PRSYLLASSPSPFSSSSPENVEDSGLDSPSHPATGPSPDSRLWSPRPCTPQSPLGKRSSKSSLSLRGSRRGLLAEDGPNPWLPQPASQDLPCFASDPDWADSVSSWPVVAHSNSTCQREASSPDPFSLEGAVGNRRPWPIRPRSPASDCPPRACERDSCLSSNSASSSSSSPAPPSSGDSTSPSPWAPRCRDSESGTPGIPEVSSEP</sequence>
<proteinExistence type="predicted"/>
<feature type="non-terminal residue" evidence="3">
    <location>
        <position position="1"/>
    </location>
</feature>
<name>A0ABM1LE12_GEKJA</name>
<accession>A0ABM1LE12</accession>
<evidence type="ECO:0000313" key="3">
    <source>
        <dbReference type="RefSeq" id="XP_015284199.1"/>
    </source>
</evidence>
<feature type="region of interest" description="Disordered" evidence="1">
    <location>
        <begin position="1"/>
        <end position="96"/>
    </location>
</feature>
<protein>
    <submittedName>
        <fullName evidence="3">F-BAR domain only protein 1-like</fullName>
    </submittedName>
</protein>
<gene>
    <name evidence="3" type="primary">LOC107125268</name>
</gene>
<feature type="compositionally biased region" description="Low complexity" evidence="1">
    <location>
        <begin position="8"/>
        <end position="18"/>
    </location>
</feature>
<evidence type="ECO:0000313" key="2">
    <source>
        <dbReference type="Proteomes" id="UP000694871"/>
    </source>
</evidence>
<organism evidence="2 3">
    <name type="scientific">Gekko japonicus</name>
    <name type="common">Schlegel's Japanese gecko</name>
    <dbReference type="NCBI Taxonomy" id="146911"/>
    <lineage>
        <taxon>Eukaryota</taxon>
        <taxon>Metazoa</taxon>
        <taxon>Chordata</taxon>
        <taxon>Craniata</taxon>
        <taxon>Vertebrata</taxon>
        <taxon>Euteleostomi</taxon>
        <taxon>Lepidosauria</taxon>
        <taxon>Squamata</taxon>
        <taxon>Bifurcata</taxon>
        <taxon>Gekkota</taxon>
        <taxon>Gekkonidae</taxon>
        <taxon>Gekkoninae</taxon>
        <taxon>Gekko</taxon>
    </lineage>
</organism>
<dbReference type="GeneID" id="107125268"/>